<feature type="region of interest" description="Disordered" evidence="1">
    <location>
        <begin position="7"/>
        <end position="36"/>
    </location>
</feature>
<dbReference type="RefSeq" id="XP_003014480.1">
    <property type="nucleotide sequence ID" value="XM_003014434.1"/>
</dbReference>
<reference evidence="3" key="1">
    <citation type="journal article" date="2011" name="Genome Biol.">
        <title>Comparative and functional genomics provide insights into the pathogenicity of dermatophytic fungi.</title>
        <authorList>
            <person name="Burmester A."/>
            <person name="Shelest E."/>
            <person name="Gloeckner G."/>
            <person name="Heddergott C."/>
            <person name="Schindler S."/>
            <person name="Staib P."/>
            <person name="Heidel A."/>
            <person name="Felder M."/>
            <person name="Petzold A."/>
            <person name="Szafranski K."/>
            <person name="Feuermann M."/>
            <person name="Pedruzzi I."/>
            <person name="Priebe S."/>
            <person name="Groth M."/>
            <person name="Winkler R."/>
            <person name="Li W."/>
            <person name="Kniemeyer O."/>
            <person name="Schroeckh V."/>
            <person name="Hertweck C."/>
            <person name="Hube B."/>
            <person name="White T.C."/>
            <person name="Platzer M."/>
            <person name="Guthke R."/>
            <person name="Heitman J."/>
            <person name="Woestemeyer J."/>
            <person name="Zipfel P.F."/>
            <person name="Monod M."/>
            <person name="Brakhage A.A."/>
        </authorList>
    </citation>
    <scope>NUCLEOTIDE SEQUENCE [LARGE SCALE GENOMIC DNA]</scope>
    <source>
        <strain evidence="3">ATCC MYA-4681 / CBS 112371</strain>
    </source>
</reference>
<evidence type="ECO:0000313" key="3">
    <source>
        <dbReference type="Proteomes" id="UP000008866"/>
    </source>
</evidence>
<keyword evidence="3" id="KW-1185">Reference proteome</keyword>
<dbReference type="AlphaFoldDB" id="D4AS27"/>
<dbReference type="EMBL" id="ABSU01000007">
    <property type="protein sequence ID" value="EFE34091.1"/>
    <property type="molecule type" value="Genomic_DNA"/>
</dbReference>
<sequence>MIWFVEKEERKKERKEGRKKGKNIFYRGRQQQQKQQ</sequence>
<gene>
    <name evidence="2" type="ORF">ARB_07042</name>
</gene>
<name>D4AS27_ARTBC</name>
<evidence type="ECO:0000313" key="2">
    <source>
        <dbReference type="EMBL" id="EFE34091.1"/>
    </source>
</evidence>
<dbReference type="GeneID" id="9520532"/>
<dbReference type="Proteomes" id="UP000008866">
    <property type="component" value="Unassembled WGS sequence"/>
</dbReference>
<accession>D4AS27</accession>
<feature type="compositionally biased region" description="Basic and acidic residues" evidence="1">
    <location>
        <begin position="7"/>
        <end position="16"/>
    </location>
</feature>
<dbReference type="HOGENOM" id="CLU_3359529_0_0_1"/>
<protein>
    <submittedName>
        <fullName evidence="2">Uncharacterized protein</fullName>
    </submittedName>
</protein>
<evidence type="ECO:0000256" key="1">
    <source>
        <dbReference type="SAM" id="MobiDB-lite"/>
    </source>
</evidence>
<dbReference type="KEGG" id="abe:ARB_07042"/>
<comment type="caution">
    <text evidence="2">The sequence shown here is derived from an EMBL/GenBank/DDBJ whole genome shotgun (WGS) entry which is preliminary data.</text>
</comment>
<organism evidence="2 3">
    <name type="scientific">Arthroderma benhamiae (strain ATCC MYA-4681 / CBS 112371)</name>
    <name type="common">Trichophyton mentagrophytes</name>
    <dbReference type="NCBI Taxonomy" id="663331"/>
    <lineage>
        <taxon>Eukaryota</taxon>
        <taxon>Fungi</taxon>
        <taxon>Dikarya</taxon>
        <taxon>Ascomycota</taxon>
        <taxon>Pezizomycotina</taxon>
        <taxon>Eurotiomycetes</taxon>
        <taxon>Eurotiomycetidae</taxon>
        <taxon>Onygenales</taxon>
        <taxon>Arthrodermataceae</taxon>
        <taxon>Trichophyton</taxon>
    </lineage>
</organism>
<proteinExistence type="predicted"/>